<dbReference type="RefSeq" id="WP_377686312.1">
    <property type="nucleotide sequence ID" value="NZ_JBHMDZ010000014.1"/>
</dbReference>
<reference evidence="2" key="1">
    <citation type="journal article" date="2019" name="Int. J. Syst. Evol. Microbiol.">
        <title>The Global Catalogue of Microorganisms (GCM) 10K type strain sequencing project: providing services to taxonomists for standard genome sequencing and annotation.</title>
        <authorList>
            <consortium name="The Broad Institute Genomics Platform"/>
            <consortium name="The Broad Institute Genome Sequencing Center for Infectious Disease"/>
            <person name="Wu L."/>
            <person name="Ma J."/>
        </authorList>
    </citation>
    <scope>NUCLEOTIDE SEQUENCE [LARGE SCALE GENOMIC DNA]</scope>
    <source>
        <strain evidence="2">CECT 8482</strain>
    </source>
</reference>
<evidence type="ECO:0000313" key="2">
    <source>
        <dbReference type="Proteomes" id="UP001243846"/>
    </source>
</evidence>
<organism evidence="1 2">
    <name type="scientific">Paracoccus cavernae</name>
    <dbReference type="NCBI Taxonomy" id="1571207"/>
    <lineage>
        <taxon>Bacteria</taxon>
        <taxon>Pseudomonadati</taxon>
        <taxon>Pseudomonadota</taxon>
        <taxon>Alphaproteobacteria</taxon>
        <taxon>Rhodobacterales</taxon>
        <taxon>Paracoccaceae</taxon>
        <taxon>Paracoccus</taxon>
    </lineage>
</organism>
<accession>A0ABT8D9G3</accession>
<dbReference type="Proteomes" id="UP001243846">
    <property type="component" value="Unassembled WGS sequence"/>
</dbReference>
<protein>
    <submittedName>
        <fullName evidence="1">Uncharacterized protein</fullName>
    </submittedName>
</protein>
<proteinExistence type="predicted"/>
<evidence type="ECO:0000313" key="1">
    <source>
        <dbReference type="EMBL" id="MDN3713418.1"/>
    </source>
</evidence>
<name>A0ABT8D9G3_9RHOB</name>
<gene>
    <name evidence="1" type="ORF">QWZ10_19825</name>
</gene>
<sequence length="71" mass="7679">MLAFIAACCSGNVLEVVALDVDARFSKVIAGMSDRQFADFMRWLQDSGELSLEPSQAILAASLREVSEKLG</sequence>
<comment type="caution">
    <text evidence="1">The sequence shown here is derived from an EMBL/GenBank/DDBJ whole genome shotgun (WGS) entry which is preliminary data.</text>
</comment>
<dbReference type="EMBL" id="JAUFRC010000001">
    <property type="protein sequence ID" value="MDN3713418.1"/>
    <property type="molecule type" value="Genomic_DNA"/>
</dbReference>
<keyword evidence="2" id="KW-1185">Reference proteome</keyword>